<evidence type="ECO:0000256" key="11">
    <source>
        <dbReference type="PIRSR" id="PIRSR016496-1"/>
    </source>
</evidence>
<dbReference type="InterPro" id="IPR001048">
    <property type="entry name" value="Asp/Glu/Uridylate_kinase"/>
</dbReference>
<feature type="domain" description="Aspartate/glutamate/uridylate kinase" evidence="13">
    <location>
        <begin position="3"/>
        <end position="223"/>
    </location>
</feature>
<dbReference type="RefSeq" id="WP_086637028.1">
    <property type="nucleotide sequence ID" value="NZ_MRZU01000003.1"/>
</dbReference>
<reference evidence="14 15" key="1">
    <citation type="submission" date="2016-12" db="EMBL/GenBank/DDBJ databases">
        <title>Discovery of methanogenic haloarchaea.</title>
        <authorList>
            <person name="Sorokin D.Y."/>
            <person name="Makarova K.S."/>
            <person name="Abbas B."/>
            <person name="Ferrer M."/>
            <person name="Golyshin P.N."/>
        </authorList>
    </citation>
    <scope>NUCLEOTIDE SEQUENCE [LARGE SCALE GENOMIC DNA]</scope>
    <source>
        <strain evidence="14">AMET1</strain>
    </source>
</reference>
<dbReference type="GO" id="GO:0016301">
    <property type="term" value="F:kinase activity"/>
    <property type="evidence" value="ECO:0007669"/>
    <property type="project" value="UniProtKB-KW"/>
</dbReference>
<feature type="binding site" evidence="11">
    <location>
        <position position="50"/>
    </location>
    <ligand>
        <name>substrate</name>
    </ligand>
</feature>
<comment type="subunit">
    <text evidence="10">Homodimer.</text>
</comment>
<name>A0A1Y3GF96_9EURY</name>
<dbReference type="GO" id="GO:0005829">
    <property type="term" value="C:cytosol"/>
    <property type="evidence" value="ECO:0007669"/>
    <property type="project" value="TreeGrafter"/>
</dbReference>
<dbReference type="Pfam" id="PF00696">
    <property type="entry name" value="AA_kinase"/>
    <property type="match status" value="1"/>
</dbReference>
<comment type="similarity">
    <text evidence="1 10">Belongs to the isopentenyl phosphate kinase family.</text>
</comment>
<feature type="site" description="Transition state stabilizer" evidence="12">
    <location>
        <position position="14"/>
    </location>
</feature>
<dbReference type="GO" id="GO:0016114">
    <property type="term" value="P:terpenoid biosynthetic process"/>
    <property type="evidence" value="ECO:0007669"/>
    <property type="project" value="TreeGrafter"/>
</dbReference>
<comment type="catalytic activity">
    <reaction evidence="9 10">
        <text>isopentenyl phosphate + ATP = isopentenyl diphosphate + ADP</text>
        <dbReference type="Rhea" id="RHEA:33963"/>
        <dbReference type="ChEBI" id="CHEBI:30616"/>
        <dbReference type="ChEBI" id="CHEBI:65078"/>
        <dbReference type="ChEBI" id="CHEBI:128769"/>
        <dbReference type="ChEBI" id="CHEBI:456216"/>
        <dbReference type="EC" id="2.7.4.26"/>
    </reaction>
</comment>
<dbReference type="InterPro" id="IPR024192">
    <property type="entry name" value="Fosfomycin_R_FomA-type"/>
</dbReference>
<dbReference type="NCBIfam" id="NF040647">
    <property type="entry name" value="IPPK_Arch"/>
    <property type="match status" value="1"/>
</dbReference>
<comment type="caution">
    <text evidence="14">The sequence shown here is derived from an EMBL/GenBank/DDBJ whole genome shotgun (WGS) entry which is preliminary data.</text>
</comment>
<dbReference type="Proteomes" id="UP000195137">
    <property type="component" value="Unassembled WGS sequence"/>
</dbReference>
<accession>A0A1Y3GF96</accession>
<dbReference type="EMBL" id="MRZU01000003">
    <property type="protein sequence ID" value="OUJ18973.1"/>
    <property type="molecule type" value="Genomic_DNA"/>
</dbReference>
<dbReference type="AlphaFoldDB" id="A0A1Y3GF96"/>
<feature type="binding site" evidence="11">
    <location>
        <begin position="5"/>
        <end position="9"/>
    </location>
    <ligand>
        <name>ATP</name>
        <dbReference type="ChEBI" id="CHEBI:30616"/>
    </ligand>
</feature>
<sequence>MKLLKIGGSIITNKDRYKSINKKNVKRIANEISEFPNGLVLVHGAGSYGHPIVKKHGLNKIGEDRFVGGWNERLIAFEEVRRSVKELNSFFVNTLNDKGVPTTTIHPSSFVITEKSDIKEFQLETLELAYQQKSVPILHGDMVMDTEYGGAVLSGDKIISFIAKNSKIEVDRVGMATNTPVINDKGEKIMYFREKHKKYLNESDSIDVTGGMKNKVQELIELKKPAYIFDATKPGAILDFLKGRKVGTEIK</sequence>
<evidence type="ECO:0000256" key="8">
    <source>
        <dbReference type="ARBA" id="ARBA00023229"/>
    </source>
</evidence>
<keyword evidence="15" id="KW-1185">Reference proteome</keyword>
<dbReference type="OrthoDB" id="15328at2157"/>
<keyword evidence="7 10" id="KW-0067">ATP-binding</keyword>
<evidence type="ECO:0000313" key="15">
    <source>
        <dbReference type="Proteomes" id="UP000195137"/>
    </source>
</evidence>
<protein>
    <recommendedName>
        <fullName evidence="3 10">Isopentenyl phosphate kinase</fullName>
        <shortName evidence="10">IPK</shortName>
        <ecNumber evidence="2 10">2.7.4.26</ecNumber>
    </recommendedName>
</protein>
<evidence type="ECO:0000313" key="14">
    <source>
        <dbReference type="EMBL" id="OUJ18973.1"/>
    </source>
</evidence>
<evidence type="ECO:0000259" key="13">
    <source>
        <dbReference type="Pfam" id="PF00696"/>
    </source>
</evidence>
<evidence type="ECO:0000256" key="2">
    <source>
        <dbReference type="ARBA" id="ARBA00012908"/>
    </source>
</evidence>
<keyword evidence="4 10" id="KW-0808">Transferase</keyword>
<comment type="function">
    <text evidence="10">Catalyzes the formation of isopentenyl diphosphate (IPP), the building block of all isoprenoids.</text>
</comment>
<dbReference type="InterPro" id="IPR036393">
    <property type="entry name" value="AceGlu_kinase-like_sf"/>
</dbReference>
<feature type="binding site" evidence="11">
    <location>
        <position position="215"/>
    </location>
    <ligand>
        <name>ATP</name>
        <dbReference type="ChEBI" id="CHEBI:30616"/>
    </ligand>
</feature>
<dbReference type="PANTHER" id="PTHR43654:SF1">
    <property type="entry name" value="ISOPENTENYL PHOSPHATE KINASE"/>
    <property type="match status" value="1"/>
</dbReference>
<gene>
    <name evidence="14" type="ORF">AMET1_0624</name>
</gene>
<evidence type="ECO:0000256" key="5">
    <source>
        <dbReference type="ARBA" id="ARBA00022741"/>
    </source>
</evidence>
<evidence type="ECO:0000256" key="6">
    <source>
        <dbReference type="ARBA" id="ARBA00022777"/>
    </source>
</evidence>
<dbReference type="CDD" id="cd04241">
    <property type="entry name" value="AAK_FomA-like"/>
    <property type="match status" value="1"/>
</dbReference>
<evidence type="ECO:0000256" key="1">
    <source>
        <dbReference type="ARBA" id="ARBA00010540"/>
    </source>
</evidence>
<evidence type="ECO:0000256" key="3">
    <source>
        <dbReference type="ARBA" id="ARBA00017267"/>
    </source>
</evidence>
<proteinExistence type="inferred from homology"/>
<feature type="binding site" evidence="11">
    <location>
        <position position="46"/>
    </location>
    <ligand>
        <name>ATP</name>
        <dbReference type="ChEBI" id="CHEBI:30616"/>
    </ligand>
</feature>
<dbReference type="SUPFAM" id="SSF53633">
    <property type="entry name" value="Carbamate kinase-like"/>
    <property type="match status" value="1"/>
</dbReference>
<dbReference type="GO" id="GO:0102043">
    <property type="term" value="F:isopentenyl phosphate kinase activity"/>
    <property type="evidence" value="ECO:0007669"/>
    <property type="project" value="UniProtKB-EC"/>
</dbReference>
<dbReference type="PIRSF" id="PIRSF016496">
    <property type="entry name" value="Kin_FomA"/>
    <property type="match status" value="1"/>
</dbReference>
<evidence type="ECO:0000256" key="9">
    <source>
        <dbReference type="ARBA" id="ARBA00049063"/>
    </source>
</evidence>
<feature type="binding site" evidence="11">
    <location>
        <position position="211"/>
    </location>
    <ligand>
        <name>ATP</name>
        <dbReference type="ChEBI" id="CHEBI:30616"/>
    </ligand>
</feature>
<dbReference type="GO" id="GO:0005524">
    <property type="term" value="F:ATP binding"/>
    <property type="evidence" value="ECO:0007669"/>
    <property type="project" value="UniProtKB-KW"/>
</dbReference>
<feature type="binding site" evidence="11">
    <location>
        <position position="155"/>
    </location>
    <ligand>
        <name>substrate</name>
    </ligand>
</feature>
<evidence type="ECO:0000256" key="10">
    <source>
        <dbReference type="PIRNR" id="PIRNR016496"/>
    </source>
</evidence>
<organism evidence="14 15">
    <name type="scientific">Methanonatronarchaeum thermophilum</name>
    <dbReference type="NCBI Taxonomy" id="1927129"/>
    <lineage>
        <taxon>Archaea</taxon>
        <taxon>Methanobacteriati</taxon>
        <taxon>Methanobacteriota</taxon>
        <taxon>Methanonatronarchaeia</taxon>
        <taxon>Methanonatronarchaeales</taxon>
        <taxon>Methanonatronarchaeaceae</taxon>
        <taxon>Methanonatronarchaeum</taxon>
    </lineage>
</organism>
<evidence type="ECO:0000256" key="12">
    <source>
        <dbReference type="PIRSR" id="PIRSR016496-2"/>
    </source>
</evidence>
<keyword evidence="8" id="KW-0414">Isoprene biosynthesis</keyword>
<dbReference type="PANTHER" id="PTHR43654">
    <property type="entry name" value="GLUTAMATE 5-KINASE"/>
    <property type="match status" value="1"/>
</dbReference>
<dbReference type="Gene3D" id="3.40.1160.10">
    <property type="entry name" value="Acetylglutamate kinase-like"/>
    <property type="match status" value="1"/>
</dbReference>
<evidence type="ECO:0000256" key="7">
    <source>
        <dbReference type="ARBA" id="ARBA00022840"/>
    </source>
</evidence>
<feature type="binding site" evidence="11">
    <location>
        <position position="45"/>
    </location>
    <ligand>
        <name>substrate</name>
    </ligand>
</feature>
<dbReference type="EC" id="2.7.4.26" evidence="2 10"/>
<evidence type="ECO:0000256" key="4">
    <source>
        <dbReference type="ARBA" id="ARBA00022679"/>
    </source>
</evidence>
<keyword evidence="5 10" id="KW-0547">Nucleotide-binding</keyword>
<keyword evidence="6 10" id="KW-0418">Kinase</keyword>